<comment type="caution">
    <text evidence="2">The sequence shown here is derived from an EMBL/GenBank/DDBJ whole genome shotgun (WGS) entry which is preliminary data.</text>
</comment>
<dbReference type="EMBL" id="LNIX01000023">
    <property type="protein sequence ID" value="OXA43246.1"/>
    <property type="molecule type" value="Genomic_DNA"/>
</dbReference>
<gene>
    <name evidence="2" type="ORF">Fcan01_21954</name>
</gene>
<evidence type="ECO:0000313" key="2">
    <source>
        <dbReference type="EMBL" id="OXA43246.1"/>
    </source>
</evidence>
<dbReference type="AlphaFoldDB" id="A0A226DGC3"/>
<proteinExistence type="predicted"/>
<feature type="compositionally biased region" description="Polar residues" evidence="1">
    <location>
        <begin position="123"/>
        <end position="136"/>
    </location>
</feature>
<evidence type="ECO:0000256" key="1">
    <source>
        <dbReference type="SAM" id="MobiDB-lite"/>
    </source>
</evidence>
<feature type="region of interest" description="Disordered" evidence="1">
    <location>
        <begin position="123"/>
        <end position="159"/>
    </location>
</feature>
<name>A0A226DGC3_FOLCA</name>
<dbReference type="Proteomes" id="UP000198287">
    <property type="component" value="Unassembled WGS sequence"/>
</dbReference>
<sequence length="194" mass="21653">MSRLSGGQKGLLWPIKIHPAVQSGHNMSSQNCNIKVLTSFLVITTHICAISAQDMLNKTSKISSGFKRTSELYTLHRKHLIFAVNNICMKAVRIQNKYMVCTWFVPPQYNNIRNIYLPYQATQIPQGTPPSRNQEAGSHHHSRHPPKKSSAPPPALNLQGSHTVSGTILEVTLFRRSVGTSQLLRMQPIPPSSH</sequence>
<organism evidence="2 3">
    <name type="scientific">Folsomia candida</name>
    <name type="common">Springtail</name>
    <dbReference type="NCBI Taxonomy" id="158441"/>
    <lineage>
        <taxon>Eukaryota</taxon>
        <taxon>Metazoa</taxon>
        <taxon>Ecdysozoa</taxon>
        <taxon>Arthropoda</taxon>
        <taxon>Hexapoda</taxon>
        <taxon>Collembola</taxon>
        <taxon>Entomobryomorpha</taxon>
        <taxon>Isotomoidea</taxon>
        <taxon>Isotomidae</taxon>
        <taxon>Proisotominae</taxon>
        <taxon>Folsomia</taxon>
    </lineage>
</organism>
<evidence type="ECO:0000313" key="3">
    <source>
        <dbReference type="Proteomes" id="UP000198287"/>
    </source>
</evidence>
<protein>
    <submittedName>
        <fullName evidence="2">Uncharacterized protein</fullName>
    </submittedName>
</protein>
<reference evidence="2 3" key="1">
    <citation type="submission" date="2015-12" db="EMBL/GenBank/DDBJ databases">
        <title>The genome of Folsomia candida.</title>
        <authorList>
            <person name="Faddeeva A."/>
            <person name="Derks M.F."/>
            <person name="Anvar Y."/>
            <person name="Smit S."/>
            <person name="Van Straalen N."/>
            <person name="Roelofs D."/>
        </authorList>
    </citation>
    <scope>NUCLEOTIDE SEQUENCE [LARGE SCALE GENOMIC DNA]</scope>
    <source>
        <strain evidence="2 3">VU population</strain>
        <tissue evidence="2">Whole body</tissue>
    </source>
</reference>
<keyword evidence="3" id="KW-1185">Reference proteome</keyword>
<accession>A0A226DGC3</accession>